<evidence type="ECO:0000313" key="2">
    <source>
        <dbReference type="Ensembl" id="ENSEBUP00000011676.1"/>
    </source>
</evidence>
<reference evidence="2" key="1">
    <citation type="submission" date="2025-08" db="UniProtKB">
        <authorList>
            <consortium name="Ensembl"/>
        </authorList>
    </citation>
    <scope>IDENTIFICATION</scope>
</reference>
<accession>A0A8C4Q989</accession>
<sequence>MIIGIKRRWYLFLESAVHHLVLIMLPILQAAGVERDIEEMLTWLEEFCGILEVFQAAAMRTVYSRIDRLEVFVKVAAKAVAGLETAVMRAERELSGPLPRTLRGLLRSISVPTFRTVRPSTHEIAPPILCTDDFFPSSEWTQQ</sequence>
<keyword evidence="3" id="KW-1185">Reference proteome</keyword>
<dbReference type="Ensembl" id="ENSEBUT00000012250.1">
    <property type="protein sequence ID" value="ENSEBUP00000011676.1"/>
    <property type="gene ID" value="ENSEBUG00000007479.1"/>
</dbReference>
<keyword evidence="1" id="KW-0732">Signal</keyword>
<organism evidence="2 3">
    <name type="scientific">Eptatretus burgeri</name>
    <name type="common">Inshore hagfish</name>
    <dbReference type="NCBI Taxonomy" id="7764"/>
    <lineage>
        <taxon>Eukaryota</taxon>
        <taxon>Metazoa</taxon>
        <taxon>Chordata</taxon>
        <taxon>Craniata</taxon>
        <taxon>Vertebrata</taxon>
        <taxon>Cyclostomata</taxon>
        <taxon>Myxini</taxon>
        <taxon>Myxiniformes</taxon>
        <taxon>Myxinidae</taxon>
        <taxon>Eptatretinae</taxon>
        <taxon>Eptatretus</taxon>
    </lineage>
</organism>
<reference evidence="2" key="2">
    <citation type="submission" date="2025-09" db="UniProtKB">
        <authorList>
            <consortium name="Ensembl"/>
        </authorList>
    </citation>
    <scope>IDENTIFICATION</scope>
</reference>
<feature type="signal peptide" evidence="1">
    <location>
        <begin position="1"/>
        <end position="32"/>
    </location>
</feature>
<dbReference type="Proteomes" id="UP000694388">
    <property type="component" value="Unplaced"/>
</dbReference>
<feature type="chain" id="PRO_5034579621" evidence="1">
    <location>
        <begin position="33"/>
        <end position="143"/>
    </location>
</feature>
<protein>
    <submittedName>
        <fullName evidence="2">Uncharacterized protein</fullName>
    </submittedName>
</protein>
<dbReference type="AlphaFoldDB" id="A0A8C4Q989"/>
<dbReference type="InterPro" id="IPR024857">
    <property type="entry name" value="Cappuccino"/>
</dbReference>
<proteinExistence type="predicted"/>
<dbReference type="GO" id="GO:0031083">
    <property type="term" value="C:BLOC-1 complex"/>
    <property type="evidence" value="ECO:0007669"/>
    <property type="project" value="TreeGrafter"/>
</dbReference>
<evidence type="ECO:0000256" key="1">
    <source>
        <dbReference type="SAM" id="SignalP"/>
    </source>
</evidence>
<evidence type="ECO:0000313" key="3">
    <source>
        <dbReference type="Proteomes" id="UP000694388"/>
    </source>
</evidence>
<name>A0A8C4Q989_EPTBU</name>
<dbReference type="PANTHER" id="PTHR16230">
    <property type="entry name" value="CAPPUCCINO"/>
    <property type="match status" value="1"/>
</dbReference>
<dbReference type="PANTHER" id="PTHR16230:SF3">
    <property type="entry name" value="BIOGENESIS OF LYSOSOMAL ORGANELLES COMPLEX-1, SUBUNIT 4, CAPPUCCINO"/>
    <property type="match status" value="1"/>
</dbReference>